<reference evidence="1" key="1">
    <citation type="submission" date="2019-10" db="EMBL/GenBank/DDBJ databases">
        <title>The sequence and de novo assembly of the wild yak genome.</title>
        <authorList>
            <person name="Liu Y."/>
        </authorList>
    </citation>
    <scope>NUCLEOTIDE SEQUENCE [LARGE SCALE GENOMIC DNA]</scope>
    <source>
        <strain evidence="1">WY2019</strain>
    </source>
</reference>
<keyword evidence="2" id="KW-1185">Reference proteome</keyword>
<comment type="caution">
    <text evidence="1">The sequence shown here is derived from an EMBL/GenBank/DDBJ whole genome shotgun (WGS) entry which is preliminary data.</text>
</comment>
<gene>
    <name evidence="1" type="ORF">E5288_WYG004724</name>
</gene>
<name>A0A6B0SJ51_9CETA</name>
<organism evidence="1 2">
    <name type="scientific">Bos mutus</name>
    <name type="common">wild yak</name>
    <dbReference type="NCBI Taxonomy" id="72004"/>
    <lineage>
        <taxon>Eukaryota</taxon>
        <taxon>Metazoa</taxon>
        <taxon>Chordata</taxon>
        <taxon>Craniata</taxon>
        <taxon>Vertebrata</taxon>
        <taxon>Euteleostomi</taxon>
        <taxon>Mammalia</taxon>
        <taxon>Eutheria</taxon>
        <taxon>Laurasiatheria</taxon>
        <taxon>Artiodactyla</taxon>
        <taxon>Ruminantia</taxon>
        <taxon>Pecora</taxon>
        <taxon>Bovidae</taxon>
        <taxon>Bovinae</taxon>
        <taxon>Bos</taxon>
    </lineage>
</organism>
<accession>A0A6B0SJ51</accession>
<evidence type="ECO:0000313" key="1">
    <source>
        <dbReference type="EMBL" id="MXR00055.1"/>
    </source>
</evidence>
<evidence type="ECO:0000313" key="2">
    <source>
        <dbReference type="Proteomes" id="UP000322234"/>
    </source>
</evidence>
<dbReference type="AlphaFoldDB" id="A0A6B0SJ51"/>
<protein>
    <submittedName>
        <fullName evidence="1">Uncharacterized protein</fullName>
    </submittedName>
</protein>
<dbReference type="EMBL" id="VBQZ03010120">
    <property type="protein sequence ID" value="MXR00055.1"/>
    <property type="molecule type" value="Genomic_DNA"/>
</dbReference>
<sequence>MENISPGQIIDEPIRPVNIPRKEKDFQGMLEYKKEDEQKLVKNLILGKYFERSFWCVSVVGEISHSFISHTGFFSQPCVLCAVLPQHSDPIMAVSHPTRTPARTAC</sequence>
<proteinExistence type="predicted"/>
<dbReference type="Proteomes" id="UP000322234">
    <property type="component" value="Unassembled WGS sequence"/>
</dbReference>